<dbReference type="Proteomes" id="UP000799778">
    <property type="component" value="Unassembled WGS sequence"/>
</dbReference>
<dbReference type="Pfam" id="PF12239">
    <property type="entry name" value="DUF3605"/>
    <property type="match status" value="1"/>
</dbReference>
<dbReference type="PANTHER" id="PTHR35020">
    <property type="entry name" value="N-ACETYLGLUCOSAMINE-INDUCED PROTEIN 1"/>
    <property type="match status" value="1"/>
</dbReference>
<evidence type="ECO:0000313" key="2">
    <source>
        <dbReference type="Proteomes" id="UP000799778"/>
    </source>
</evidence>
<sequence length="226" mass="26164">MPGMPHEEQLPFWLVNVPSDQWPAECPEALKACNEKDRRIIGTPDSEYELVSWEVALEWIRINRVDRFHRVPSQLRKYRLFTHKLIKEHGSIMNFIVNERLKWKSLAPRGLPFEYDDDIKILHNDWPYGVSPSIVHLVVWTKFDLPEAPGTDDLEPALRAQIDAYVERTFVKEGGLPPTSVAWFRNWQSLKSVHAIEHFHVMLYEPEAGFVERITGGDVPMAALVG</sequence>
<accession>A0A6A5XCS9</accession>
<organism evidence="1 2">
    <name type="scientific">Aaosphaeria arxii CBS 175.79</name>
    <dbReference type="NCBI Taxonomy" id="1450172"/>
    <lineage>
        <taxon>Eukaryota</taxon>
        <taxon>Fungi</taxon>
        <taxon>Dikarya</taxon>
        <taxon>Ascomycota</taxon>
        <taxon>Pezizomycotina</taxon>
        <taxon>Dothideomycetes</taxon>
        <taxon>Pleosporomycetidae</taxon>
        <taxon>Pleosporales</taxon>
        <taxon>Pleosporales incertae sedis</taxon>
        <taxon>Aaosphaeria</taxon>
    </lineage>
</organism>
<dbReference type="AlphaFoldDB" id="A0A6A5XCS9"/>
<name>A0A6A5XCS9_9PLEO</name>
<dbReference type="GO" id="GO:0005737">
    <property type="term" value="C:cytoplasm"/>
    <property type="evidence" value="ECO:0007669"/>
    <property type="project" value="TreeGrafter"/>
</dbReference>
<dbReference type="EMBL" id="ML978076">
    <property type="protein sequence ID" value="KAF2010616.1"/>
    <property type="molecule type" value="Genomic_DNA"/>
</dbReference>
<proteinExistence type="predicted"/>
<evidence type="ECO:0008006" key="3">
    <source>
        <dbReference type="Google" id="ProtNLM"/>
    </source>
</evidence>
<dbReference type="RefSeq" id="XP_033378955.1">
    <property type="nucleotide sequence ID" value="XM_033529286.1"/>
</dbReference>
<keyword evidence="2" id="KW-1185">Reference proteome</keyword>
<protein>
    <recommendedName>
        <fullName evidence="3">N-acetylglucosamine-induced protein 1</fullName>
    </recommendedName>
</protein>
<evidence type="ECO:0000313" key="1">
    <source>
        <dbReference type="EMBL" id="KAF2010616.1"/>
    </source>
</evidence>
<dbReference type="PANTHER" id="PTHR35020:SF4">
    <property type="entry name" value="N-ACETYLGLUCOSAMINE-INDUCED PROTEIN 1"/>
    <property type="match status" value="1"/>
</dbReference>
<gene>
    <name evidence="1" type="ORF">BU24DRAFT_427731</name>
</gene>
<dbReference type="GeneID" id="54286683"/>
<reference evidence="1" key="1">
    <citation type="journal article" date="2020" name="Stud. Mycol.">
        <title>101 Dothideomycetes genomes: a test case for predicting lifestyles and emergence of pathogens.</title>
        <authorList>
            <person name="Haridas S."/>
            <person name="Albert R."/>
            <person name="Binder M."/>
            <person name="Bloem J."/>
            <person name="Labutti K."/>
            <person name="Salamov A."/>
            <person name="Andreopoulos B."/>
            <person name="Baker S."/>
            <person name="Barry K."/>
            <person name="Bills G."/>
            <person name="Bluhm B."/>
            <person name="Cannon C."/>
            <person name="Castanera R."/>
            <person name="Culley D."/>
            <person name="Daum C."/>
            <person name="Ezra D."/>
            <person name="Gonzalez J."/>
            <person name="Henrissat B."/>
            <person name="Kuo A."/>
            <person name="Liang C."/>
            <person name="Lipzen A."/>
            <person name="Lutzoni F."/>
            <person name="Magnuson J."/>
            <person name="Mondo S."/>
            <person name="Nolan M."/>
            <person name="Ohm R."/>
            <person name="Pangilinan J."/>
            <person name="Park H.-J."/>
            <person name="Ramirez L."/>
            <person name="Alfaro M."/>
            <person name="Sun H."/>
            <person name="Tritt A."/>
            <person name="Yoshinaga Y."/>
            <person name="Zwiers L.-H."/>
            <person name="Turgeon B."/>
            <person name="Goodwin S."/>
            <person name="Spatafora J."/>
            <person name="Crous P."/>
            <person name="Grigoriev I."/>
        </authorList>
    </citation>
    <scope>NUCLEOTIDE SEQUENCE</scope>
    <source>
        <strain evidence="1">CBS 175.79</strain>
    </source>
</reference>
<dbReference type="GO" id="GO:0006044">
    <property type="term" value="P:N-acetylglucosamine metabolic process"/>
    <property type="evidence" value="ECO:0007669"/>
    <property type="project" value="TreeGrafter"/>
</dbReference>
<dbReference type="OrthoDB" id="10053431at2759"/>
<dbReference type="InterPro" id="IPR022036">
    <property type="entry name" value="DUF3605"/>
</dbReference>